<dbReference type="EMBL" id="JAHKSW010000003">
    <property type="protein sequence ID" value="KAG7333681.1"/>
    <property type="molecule type" value="Genomic_DNA"/>
</dbReference>
<dbReference type="AlphaFoldDB" id="A0A9D3SQM8"/>
<sequence length="99" mass="10946">MEALQQLIIQMCETVLCSNEALRRKDTTHRTALPTQAESARPYVPDVRSSIPSQITASISFEMAFAIRRVPQTRAISRHHPARSLAGVCTARVVRLGSS</sequence>
<name>A0A9D3SQM8_9TELE</name>
<comment type="caution">
    <text evidence="1">The sequence shown here is derived from an EMBL/GenBank/DDBJ whole genome shotgun (WGS) entry which is preliminary data.</text>
</comment>
<proteinExistence type="predicted"/>
<reference evidence="1 2" key="1">
    <citation type="submission" date="2021-06" db="EMBL/GenBank/DDBJ databases">
        <title>Chromosome-level genome assembly of the red-tail catfish (Hemibagrus wyckioides).</title>
        <authorList>
            <person name="Shao F."/>
        </authorList>
    </citation>
    <scope>NUCLEOTIDE SEQUENCE [LARGE SCALE GENOMIC DNA]</scope>
    <source>
        <strain evidence="1">EC202008001</strain>
        <tissue evidence="1">Blood</tissue>
    </source>
</reference>
<keyword evidence="2" id="KW-1185">Reference proteome</keyword>
<organism evidence="1 2">
    <name type="scientific">Hemibagrus wyckioides</name>
    <dbReference type="NCBI Taxonomy" id="337641"/>
    <lineage>
        <taxon>Eukaryota</taxon>
        <taxon>Metazoa</taxon>
        <taxon>Chordata</taxon>
        <taxon>Craniata</taxon>
        <taxon>Vertebrata</taxon>
        <taxon>Euteleostomi</taxon>
        <taxon>Actinopterygii</taxon>
        <taxon>Neopterygii</taxon>
        <taxon>Teleostei</taxon>
        <taxon>Ostariophysi</taxon>
        <taxon>Siluriformes</taxon>
        <taxon>Bagridae</taxon>
        <taxon>Hemibagrus</taxon>
    </lineage>
</organism>
<evidence type="ECO:0000313" key="1">
    <source>
        <dbReference type="EMBL" id="KAG7333681.1"/>
    </source>
</evidence>
<evidence type="ECO:0000313" key="2">
    <source>
        <dbReference type="Proteomes" id="UP000824219"/>
    </source>
</evidence>
<accession>A0A9D3SQM8</accession>
<dbReference type="Proteomes" id="UP000824219">
    <property type="component" value="Linkage Group LG03"/>
</dbReference>
<protein>
    <submittedName>
        <fullName evidence="1">Uncharacterized protein</fullName>
    </submittedName>
</protein>
<gene>
    <name evidence="1" type="ORF">KOW79_002088</name>
</gene>